<dbReference type="VEuPathDB" id="FungiDB:MMYC01_208494"/>
<reference evidence="4" key="1">
    <citation type="submission" date="2015-06" db="EMBL/GenBank/DDBJ databases">
        <authorList>
            <person name="van de Sande W.W.J."/>
        </authorList>
    </citation>
    <scope>NUCLEOTIDE SEQUENCE [LARGE SCALE GENOMIC DNA]</scope>
    <source>
        <strain evidence="4">mm55</strain>
    </source>
</reference>
<evidence type="ECO:0000313" key="3">
    <source>
        <dbReference type="EMBL" id="KXX82656.1"/>
    </source>
</evidence>
<sequence length="726" mass="80829">MLDRNKTTTPRAFIPDPGPGRLSGRQMPLLRAVPQGSGLLNLPFAPDGTLSLFDLISGKFDENGVWHYEPIKRGIFYKGGHQCRIDIGTYEYNEGDYLYQEDGVRYLLGPAEAVRQGRVLGLDRWAYLQDSIPGELFDECIEALPGREENKAKLCDLCKMIDLNVALSALHKPVEGCDLCRILRRCPRAEDHRLVKARDHIRICSPPNSRNFDSQEEGGVGPGFSKEKREVHPGFPTFFKSGSQSHFRLVNHWLRLCDEGKCGHEAGCAPPSGQFRPTRLLRVSPDSTGREDIIPIIATSPTQEYSYVALSHCWGSQHSGIPPWCTTRANLSSREAETGAEAGIPFDCLPANFRDAILVTRALGKGYLWVDSLCIIQGDEADWKSEASKMADVFRGAYCVVAASSAEDSTRGFLNRIVDETQHDYVLVNSASHGEVYLTTAVDDFAGDVQNAVLNSRAWVFQERALARRTLHFTKHQTYFECGGGVRCETGTYMKYEGKPSLFSDPSFPHSLQLRVDIAKVKLFSEFFETYSSLGITRASDRPIAILALARELAKTLDTKLNHGVFESFLHRGLLWHRKQPEALARIEFGTGRDIEAPPPSWSWMAHKGGIAFAEIQDYFEWDVRVAFSAESVLWAPVGQLRLEAQGKDVGSLWFDDAREDILEGAVQHVVVVGRQVAPEGVDLGDRRKVYVLLVDEGEEGAFKRVGMGMVDCGLVRADDIPGKIM</sequence>
<dbReference type="PANTHER" id="PTHR33112:SF10">
    <property type="entry name" value="TOL"/>
    <property type="match status" value="1"/>
</dbReference>
<keyword evidence="4" id="KW-1185">Reference proteome</keyword>
<dbReference type="InterPro" id="IPR010730">
    <property type="entry name" value="HET"/>
</dbReference>
<reference evidence="2 4" key="3">
    <citation type="submission" date="2016-01" db="EMBL/GenBank/DDBJ databases">
        <title>Madurella mycetomatis genome sequencing.</title>
        <authorList>
            <person name="Van De Sande W."/>
        </authorList>
    </citation>
    <scope>NUCLEOTIDE SEQUENCE [LARGE SCALE GENOMIC DNA]</scope>
    <source>
        <strain evidence="2">Mm55</strain>
        <strain evidence="4">mm55</strain>
    </source>
</reference>
<dbReference type="AlphaFoldDB" id="A0A175VUV2"/>
<dbReference type="PANTHER" id="PTHR33112">
    <property type="entry name" value="DOMAIN PROTEIN, PUTATIVE-RELATED"/>
    <property type="match status" value="1"/>
</dbReference>
<dbReference type="Proteomes" id="UP000078237">
    <property type="component" value="Unassembled WGS sequence"/>
</dbReference>
<dbReference type="EMBL" id="LCTW02000010">
    <property type="protein sequence ID" value="KXX82656.1"/>
    <property type="molecule type" value="Genomic_DNA"/>
</dbReference>
<evidence type="ECO:0000313" key="4">
    <source>
        <dbReference type="Proteomes" id="UP000078237"/>
    </source>
</evidence>
<feature type="domain" description="Heterokaryon incompatibility" evidence="1">
    <location>
        <begin position="307"/>
        <end position="463"/>
    </location>
</feature>
<organism evidence="2 4">
    <name type="scientific">Madurella mycetomatis</name>
    <dbReference type="NCBI Taxonomy" id="100816"/>
    <lineage>
        <taxon>Eukaryota</taxon>
        <taxon>Fungi</taxon>
        <taxon>Dikarya</taxon>
        <taxon>Ascomycota</taxon>
        <taxon>Pezizomycotina</taxon>
        <taxon>Sordariomycetes</taxon>
        <taxon>Sordariomycetidae</taxon>
        <taxon>Sordariales</taxon>
        <taxon>Sordariales incertae sedis</taxon>
        <taxon>Madurella</taxon>
    </lineage>
</organism>
<proteinExistence type="predicted"/>
<evidence type="ECO:0000259" key="1">
    <source>
        <dbReference type="Pfam" id="PF06985"/>
    </source>
</evidence>
<dbReference type="Pfam" id="PF06985">
    <property type="entry name" value="HET"/>
    <property type="match status" value="1"/>
</dbReference>
<reference evidence="2" key="2">
    <citation type="submission" date="2015-06" db="EMBL/GenBank/DDBJ databases">
        <authorList>
            <person name="Hoefler B.C."/>
            <person name="Straight P.D."/>
        </authorList>
    </citation>
    <scope>NUCLEOTIDE SEQUENCE [LARGE SCALE GENOMIC DNA]</scope>
    <source>
        <strain evidence="2">Mm55</strain>
    </source>
</reference>
<gene>
    <name evidence="3" type="ORF">MMYC01_201050</name>
    <name evidence="2" type="ORF">MMYC01_208494</name>
</gene>
<dbReference type="VEuPathDB" id="FungiDB:MMYC01_201050"/>
<protein>
    <submittedName>
        <fullName evidence="2">Heterokaryon incompatibility protein 6, OR allele</fullName>
    </submittedName>
</protein>
<dbReference type="EMBL" id="LCTW02000279">
    <property type="protein sequence ID" value="KXX75307.1"/>
    <property type="molecule type" value="Genomic_DNA"/>
</dbReference>
<accession>A0A175VUV2</accession>
<dbReference type="OrthoDB" id="4567518at2759"/>
<evidence type="ECO:0000313" key="2">
    <source>
        <dbReference type="EMBL" id="KXX75307.1"/>
    </source>
</evidence>
<comment type="caution">
    <text evidence="2">The sequence shown here is derived from an EMBL/GenBank/DDBJ whole genome shotgun (WGS) entry which is preliminary data.</text>
</comment>
<name>A0A175VUV2_9PEZI</name>
<dbReference type="STRING" id="100816.A0A175VUV2"/>